<dbReference type="PANTHER" id="PTHR11177">
    <property type="entry name" value="CHITINASE"/>
    <property type="match status" value="1"/>
</dbReference>
<keyword evidence="3" id="KW-1185">Reference proteome</keyword>
<dbReference type="InterPro" id="IPR050314">
    <property type="entry name" value="Glycosyl_Hydrlase_18"/>
</dbReference>
<name>A0A087U0K8_STEMI</name>
<evidence type="ECO:0000313" key="3">
    <source>
        <dbReference type="Proteomes" id="UP000054359"/>
    </source>
</evidence>
<protein>
    <submittedName>
        <fullName evidence="2">Putative chitinase 2</fullName>
    </submittedName>
</protein>
<dbReference type="GO" id="GO:0006032">
    <property type="term" value="P:chitin catabolic process"/>
    <property type="evidence" value="ECO:0007669"/>
    <property type="project" value="TreeGrafter"/>
</dbReference>
<sequence length="94" mass="10434">MLSLGGWGDSTKKYSDLVASSTKRKNFIKKAVEFIKAHGFDGIDVSWQYPNCWQGAIGVHPADKENFAKFLQELRKACDQADLTLSVSVAAIKR</sequence>
<dbReference type="AlphaFoldDB" id="A0A087U0K8"/>
<feature type="non-terminal residue" evidence="2">
    <location>
        <position position="94"/>
    </location>
</feature>
<dbReference type="InterPro" id="IPR001223">
    <property type="entry name" value="Glyco_hydro18_cat"/>
</dbReference>
<dbReference type="PROSITE" id="PS51910">
    <property type="entry name" value="GH18_2"/>
    <property type="match status" value="1"/>
</dbReference>
<dbReference type="Proteomes" id="UP000054359">
    <property type="component" value="Unassembled WGS sequence"/>
</dbReference>
<dbReference type="SUPFAM" id="SSF51445">
    <property type="entry name" value="(Trans)glycosidases"/>
    <property type="match status" value="1"/>
</dbReference>
<dbReference type="InterPro" id="IPR017853">
    <property type="entry name" value="GH"/>
</dbReference>
<evidence type="ECO:0000313" key="2">
    <source>
        <dbReference type="EMBL" id="KFM70897.1"/>
    </source>
</evidence>
<dbReference type="Gene3D" id="3.20.20.80">
    <property type="entry name" value="Glycosidases"/>
    <property type="match status" value="1"/>
</dbReference>
<organism evidence="2 3">
    <name type="scientific">Stegodyphus mimosarum</name>
    <name type="common">African social velvet spider</name>
    <dbReference type="NCBI Taxonomy" id="407821"/>
    <lineage>
        <taxon>Eukaryota</taxon>
        <taxon>Metazoa</taxon>
        <taxon>Ecdysozoa</taxon>
        <taxon>Arthropoda</taxon>
        <taxon>Chelicerata</taxon>
        <taxon>Arachnida</taxon>
        <taxon>Araneae</taxon>
        <taxon>Araneomorphae</taxon>
        <taxon>Entelegynae</taxon>
        <taxon>Eresoidea</taxon>
        <taxon>Eresidae</taxon>
        <taxon>Stegodyphus</taxon>
    </lineage>
</organism>
<proteinExistence type="predicted"/>
<dbReference type="GO" id="GO:0004568">
    <property type="term" value="F:chitinase activity"/>
    <property type="evidence" value="ECO:0007669"/>
    <property type="project" value="TreeGrafter"/>
</dbReference>
<gene>
    <name evidence="2" type="ORF">X975_08926</name>
</gene>
<evidence type="ECO:0000259" key="1">
    <source>
        <dbReference type="PROSITE" id="PS51910"/>
    </source>
</evidence>
<dbReference type="EMBL" id="KK117595">
    <property type="protein sequence ID" value="KFM70897.1"/>
    <property type="molecule type" value="Genomic_DNA"/>
</dbReference>
<reference evidence="2 3" key="1">
    <citation type="submission" date="2013-11" db="EMBL/GenBank/DDBJ databases">
        <title>Genome sequencing of Stegodyphus mimosarum.</title>
        <authorList>
            <person name="Bechsgaard J."/>
        </authorList>
    </citation>
    <scope>NUCLEOTIDE SEQUENCE [LARGE SCALE GENOMIC DNA]</scope>
</reference>
<dbReference type="GO" id="GO:0005576">
    <property type="term" value="C:extracellular region"/>
    <property type="evidence" value="ECO:0007669"/>
    <property type="project" value="TreeGrafter"/>
</dbReference>
<dbReference type="PANTHER" id="PTHR11177:SF360">
    <property type="entry name" value="CHITINASE 4-RELATED"/>
    <property type="match status" value="1"/>
</dbReference>
<dbReference type="STRING" id="407821.A0A087U0K8"/>
<accession>A0A087U0K8</accession>
<dbReference type="GO" id="GO:0008061">
    <property type="term" value="F:chitin binding"/>
    <property type="evidence" value="ECO:0007669"/>
    <property type="project" value="TreeGrafter"/>
</dbReference>
<dbReference type="GO" id="GO:0005975">
    <property type="term" value="P:carbohydrate metabolic process"/>
    <property type="evidence" value="ECO:0007669"/>
    <property type="project" value="InterPro"/>
</dbReference>
<dbReference type="OrthoDB" id="6430753at2759"/>
<feature type="domain" description="GH18" evidence="1">
    <location>
        <begin position="1"/>
        <end position="94"/>
    </location>
</feature>
<dbReference type="Pfam" id="PF00704">
    <property type="entry name" value="Glyco_hydro_18"/>
    <property type="match status" value="1"/>
</dbReference>